<evidence type="ECO:0000313" key="1">
    <source>
        <dbReference type="EMBL" id="KAK1289813.1"/>
    </source>
</evidence>
<reference evidence="1" key="2">
    <citation type="submission" date="2023-06" db="EMBL/GenBank/DDBJ databases">
        <authorList>
            <person name="Ma L."/>
            <person name="Liu K.-W."/>
            <person name="Li Z."/>
            <person name="Hsiao Y.-Y."/>
            <person name="Qi Y."/>
            <person name="Fu T."/>
            <person name="Tang G."/>
            <person name="Zhang D."/>
            <person name="Sun W.-H."/>
            <person name="Liu D.-K."/>
            <person name="Li Y."/>
            <person name="Chen G.-Z."/>
            <person name="Liu X.-D."/>
            <person name="Liao X.-Y."/>
            <person name="Jiang Y.-T."/>
            <person name="Yu X."/>
            <person name="Hao Y."/>
            <person name="Huang J."/>
            <person name="Zhao X.-W."/>
            <person name="Ke S."/>
            <person name="Chen Y.-Y."/>
            <person name="Wu W.-L."/>
            <person name="Hsu J.-L."/>
            <person name="Lin Y.-F."/>
            <person name="Huang M.-D."/>
            <person name="Li C.-Y."/>
            <person name="Huang L."/>
            <person name="Wang Z.-W."/>
            <person name="Zhao X."/>
            <person name="Zhong W.-Y."/>
            <person name="Peng D.-H."/>
            <person name="Ahmad S."/>
            <person name="Lan S."/>
            <person name="Zhang J.-S."/>
            <person name="Tsai W.-C."/>
            <person name="Van De Peer Y."/>
            <person name="Liu Z.-J."/>
        </authorList>
    </citation>
    <scope>NUCLEOTIDE SEQUENCE</scope>
    <source>
        <strain evidence="1">CP</strain>
        <tissue evidence="1">Leaves</tissue>
    </source>
</reference>
<sequence length="95" mass="10794">MGIPHVLDRTVEVLRTTRSMAELNGAVPRVTLPSKSVSCALCSGDSEIPNIDFTLFYITHLHAYMNFIPFFNGDLDELSRYYLFREDDILGTLHD</sequence>
<accession>A0AAV9CKW9</accession>
<name>A0AAV9CKW9_ACOCL</name>
<reference evidence="1" key="1">
    <citation type="journal article" date="2023" name="Nat. Commun.">
        <title>Diploid and tetraploid genomes of Acorus and the evolution of monocots.</title>
        <authorList>
            <person name="Ma L."/>
            <person name="Liu K.W."/>
            <person name="Li Z."/>
            <person name="Hsiao Y.Y."/>
            <person name="Qi Y."/>
            <person name="Fu T."/>
            <person name="Tang G.D."/>
            <person name="Zhang D."/>
            <person name="Sun W.H."/>
            <person name="Liu D.K."/>
            <person name="Li Y."/>
            <person name="Chen G.Z."/>
            <person name="Liu X.D."/>
            <person name="Liao X.Y."/>
            <person name="Jiang Y.T."/>
            <person name="Yu X."/>
            <person name="Hao Y."/>
            <person name="Huang J."/>
            <person name="Zhao X.W."/>
            <person name="Ke S."/>
            <person name="Chen Y.Y."/>
            <person name="Wu W.L."/>
            <person name="Hsu J.L."/>
            <person name="Lin Y.F."/>
            <person name="Huang M.D."/>
            <person name="Li C.Y."/>
            <person name="Huang L."/>
            <person name="Wang Z.W."/>
            <person name="Zhao X."/>
            <person name="Zhong W.Y."/>
            <person name="Peng D.H."/>
            <person name="Ahmad S."/>
            <person name="Lan S."/>
            <person name="Zhang J.S."/>
            <person name="Tsai W.C."/>
            <person name="Van de Peer Y."/>
            <person name="Liu Z.J."/>
        </authorList>
    </citation>
    <scope>NUCLEOTIDE SEQUENCE</scope>
    <source>
        <strain evidence="1">CP</strain>
    </source>
</reference>
<dbReference type="AlphaFoldDB" id="A0AAV9CKW9"/>
<keyword evidence="2" id="KW-1185">Reference proteome</keyword>
<evidence type="ECO:0000313" key="2">
    <source>
        <dbReference type="Proteomes" id="UP001180020"/>
    </source>
</evidence>
<gene>
    <name evidence="1" type="ORF">QJS10_CPB18g02074</name>
</gene>
<dbReference type="EMBL" id="JAUJYO010000018">
    <property type="protein sequence ID" value="KAK1289813.1"/>
    <property type="molecule type" value="Genomic_DNA"/>
</dbReference>
<proteinExistence type="predicted"/>
<comment type="caution">
    <text evidence="1">The sequence shown here is derived from an EMBL/GenBank/DDBJ whole genome shotgun (WGS) entry which is preliminary data.</text>
</comment>
<organism evidence="1 2">
    <name type="scientific">Acorus calamus</name>
    <name type="common">Sweet flag</name>
    <dbReference type="NCBI Taxonomy" id="4465"/>
    <lineage>
        <taxon>Eukaryota</taxon>
        <taxon>Viridiplantae</taxon>
        <taxon>Streptophyta</taxon>
        <taxon>Embryophyta</taxon>
        <taxon>Tracheophyta</taxon>
        <taxon>Spermatophyta</taxon>
        <taxon>Magnoliopsida</taxon>
        <taxon>Liliopsida</taxon>
        <taxon>Acoraceae</taxon>
        <taxon>Acorus</taxon>
    </lineage>
</organism>
<protein>
    <submittedName>
        <fullName evidence="1">Uncharacterized protein</fullName>
    </submittedName>
</protein>
<dbReference type="Proteomes" id="UP001180020">
    <property type="component" value="Unassembled WGS sequence"/>
</dbReference>